<feature type="region of interest" description="Disordered" evidence="1">
    <location>
        <begin position="1"/>
        <end position="109"/>
    </location>
</feature>
<dbReference type="Gene3D" id="3.10.620.30">
    <property type="match status" value="1"/>
</dbReference>
<dbReference type="PANTHER" id="PTHR47020">
    <property type="entry name" value="HILLARIN"/>
    <property type="match status" value="1"/>
</dbReference>
<feature type="compositionally biased region" description="Basic and acidic residues" evidence="1">
    <location>
        <begin position="439"/>
        <end position="449"/>
    </location>
</feature>
<feature type="compositionally biased region" description="Polar residues" evidence="1">
    <location>
        <begin position="51"/>
        <end position="65"/>
    </location>
</feature>
<proteinExistence type="predicted"/>
<feature type="region of interest" description="Disordered" evidence="1">
    <location>
        <begin position="343"/>
        <end position="362"/>
    </location>
</feature>
<dbReference type="EMBL" id="CAIIXF020000005">
    <property type="protein sequence ID" value="CAH1782646.1"/>
    <property type="molecule type" value="Genomic_DNA"/>
</dbReference>
<feature type="region of interest" description="Disordered" evidence="1">
    <location>
        <begin position="131"/>
        <end position="260"/>
    </location>
</feature>
<feature type="compositionally biased region" description="Basic and acidic residues" evidence="1">
    <location>
        <begin position="144"/>
        <end position="154"/>
    </location>
</feature>
<gene>
    <name evidence="3" type="ORF">OFUS_LOCUS9071</name>
</gene>
<comment type="caution">
    <text evidence="3">The sequence shown here is derived from an EMBL/GenBank/DDBJ whole genome shotgun (WGS) entry which is preliminary data.</text>
</comment>
<protein>
    <recommendedName>
        <fullName evidence="2">Transglutaminase-like domain-containing protein</fullName>
    </recommendedName>
</protein>
<dbReference type="OrthoDB" id="6129702at2759"/>
<dbReference type="Pfam" id="PF23265">
    <property type="entry name" value="Ig-like_KY"/>
    <property type="match status" value="3"/>
</dbReference>
<feature type="compositionally biased region" description="Basic and acidic residues" evidence="1">
    <location>
        <begin position="196"/>
        <end position="206"/>
    </location>
</feature>
<feature type="compositionally biased region" description="Basic and acidic residues" evidence="1">
    <location>
        <begin position="92"/>
        <end position="102"/>
    </location>
</feature>
<feature type="compositionally biased region" description="Polar residues" evidence="1">
    <location>
        <begin position="292"/>
        <end position="301"/>
    </location>
</feature>
<evidence type="ECO:0000256" key="1">
    <source>
        <dbReference type="SAM" id="MobiDB-lite"/>
    </source>
</evidence>
<accession>A0A8S4NLS5</accession>
<feature type="compositionally biased region" description="Polar residues" evidence="1">
    <location>
        <begin position="427"/>
        <end position="438"/>
    </location>
</feature>
<dbReference type="InterPro" id="IPR002931">
    <property type="entry name" value="Transglutaminase-like"/>
</dbReference>
<feature type="region of interest" description="Disordered" evidence="1">
    <location>
        <begin position="424"/>
        <end position="450"/>
    </location>
</feature>
<sequence>MNTATGKIVTNTNDNEKQLTKGDLSLKLSESHGVTNKSSSDSRSDREENMRSMNTATGKIDINTNDNEKQLTKGDLSLKLSESHGVTNKSSSDSRSDREENMRSMNTATGKIVINTNDNEKQLTNEDLSLKLSESHGVTNKSSGDSRSDYEENTRSMNTATGKIVINTNDNEKQLTNEDLSLKLSESHGVTNKSSSDSRSDREENTRSMNTATGKIVINTNDNEKQLTNEDLSLKLSESHGVNDKSSSDSKSDCEEHTNSVNTVTSKIVINTNGNEKQQTDSPLLQKLSESHGVTNTSSGDSRSDREENTRSMNTATGTIVINTNDNEKQLTNEDLSLKLSKSHGVIDKSSSNSRSEENTRSMNTATGKIVINTNDNEKQLTNEDLSLKLSESHGVNDKVVHNQHIKGPQAPTGIEDFSIQRKQTKEPSITVSNLKSSCDSKSDREENTRSMNTITGKIVISTNGNEKQRTDGPPLPKLSETHGVTKVNISERKQIDQALVDFQKFSMREKQNTSLNKPAPKRKPYVRVACVQEDDEPVLEKKERIQGMQAPPEFQAIPINEQLNEPPPKPNTTSQINVNRGENLKVFDEVDEQAYEVAQKEYDSFNDLIFNLIHASNITNELDKVRAIFLWLCTKDLKNMEFKNVQPDSPEEVLLGLKRGNVTYSVIFKTLCSYAGIHCKTLSGLAKGVGFEPGMTFTDESENHTWNAVFIDGQWYLADCNWAARKVHGRQETLDNLKYELDEFYFLPDPKQFIFTHFPKENDWQLLECPLLQDEFENLPVVKSTFFKLDLQLNSHKEAVIWSTGEVEITLACPTKANKIGFVFGLTFEDDREEYKGRKLTQYGMHERIDNLSIFRVRTPEKGSYKFTIYAKKIKSHTKVEKSYGAVCEYQIVCDRDTSSIQPYPGEETIFGPSVEAKRYKIKAPSKGACISLPNGHTEIKFKMPKVKELHFMAKLKSNAMDETSLQQYVMTRVVNNFAVFSVNLPHQGEYALEIFASDSATDGTSHYLVWRYLLECNQPIVKAVPFPKMSLGYLGKPSSGEELVLTTYSHHDPYIKDAVGEVIIQMKTTRPLRVTSELIHTTNDEDFTDFILQQYEDNIISFVVKLPKAGSYKLQMYALPNTEPSETLPGVYNYLIDCSQAHASLVAYPKQYGHWKECYLFEPTHGHLDPSKPTRGSTNSQQFIFFKIEVPNVSAVAVVVGTDHWTQLDQKQPNVWEGQVTMNWHWGVENRVDVCARRDPSNTSYSTLLTYTM</sequence>
<dbReference type="InterPro" id="IPR056564">
    <property type="entry name" value="Ig-like_KY"/>
</dbReference>
<organism evidence="3 4">
    <name type="scientific">Owenia fusiformis</name>
    <name type="common">Polychaete worm</name>
    <dbReference type="NCBI Taxonomy" id="6347"/>
    <lineage>
        <taxon>Eukaryota</taxon>
        <taxon>Metazoa</taxon>
        <taxon>Spiralia</taxon>
        <taxon>Lophotrochozoa</taxon>
        <taxon>Annelida</taxon>
        <taxon>Polychaeta</taxon>
        <taxon>Sedentaria</taxon>
        <taxon>Canalipalpata</taxon>
        <taxon>Sabellida</taxon>
        <taxon>Oweniida</taxon>
        <taxon>Oweniidae</taxon>
        <taxon>Owenia</taxon>
    </lineage>
</organism>
<feature type="compositionally biased region" description="Polar residues" evidence="1">
    <location>
        <begin position="155"/>
        <end position="169"/>
    </location>
</feature>
<feature type="domain" description="Transglutaminase-like" evidence="2">
    <location>
        <begin position="655"/>
        <end position="723"/>
    </location>
</feature>
<dbReference type="Pfam" id="PF01841">
    <property type="entry name" value="Transglut_core"/>
    <property type="match status" value="1"/>
</dbReference>
<evidence type="ECO:0000313" key="4">
    <source>
        <dbReference type="Proteomes" id="UP000749559"/>
    </source>
</evidence>
<evidence type="ECO:0000259" key="2">
    <source>
        <dbReference type="SMART" id="SM00460"/>
    </source>
</evidence>
<evidence type="ECO:0000313" key="3">
    <source>
        <dbReference type="EMBL" id="CAH1782646.1"/>
    </source>
</evidence>
<dbReference type="AlphaFoldDB" id="A0A8S4NLS5"/>
<dbReference type="Proteomes" id="UP000749559">
    <property type="component" value="Unassembled WGS sequence"/>
</dbReference>
<dbReference type="InterPro" id="IPR053041">
    <property type="entry name" value="Transglut-like_Superfamily_Mod"/>
</dbReference>
<keyword evidence="4" id="KW-1185">Reference proteome</keyword>
<feature type="compositionally biased region" description="Basic and acidic residues" evidence="1">
    <location>
        <begin position="237"/>
        <end position="258"/>
    </location>
</feature>
<feature type="compositionally biased region" description="Polar residues" evidence="1">
    <location>
        <begin position="207"/>
        <end position="221"/>
    </location>
</feature>
<dbReference type="SMART" id="SM00460">
    <property type="entry name" value="TGc"/>
    <property type="match status" value="1"/>
</dbReference>
<feature type="compositionally biased region" description="Polar residues" evidence="1">
    <location>
        <begin position="1"/>
        <end position="13"/>
    </location>
</feature>
<dbReference type="PANTHER" id="PTHR47020:SF1">
    <property type="entry name" value="HILLARIN"/>
    <property type="match status" value="1"/>
</dbReference>
<name>A0A8S4NLS5_OWEFU</name>
<dbReference type="SUPFAM" id="SSF54001">
    <property type="entry name" value="Cysteine proteinases"/>
    <property type="match status" value="1"/>
</dbReference>
<feature type="region of interest" description="Disordered" evidence="1">
    <location>
        <begin position="289"/>
        <end position="317"/>
    </location>
</feature>
<feature type="compositionally biased region" description="Basic and acidic residues" evidence="1">
    <location>
        <begin position="40"/>
        <end position="50"/>
    </location>
</feature>
<reference evidence="3" key="1">
    <citation type="submission" date="2022-03" db="EMBL/GenBank/DDBJ databases">
        <authorList>
            <person name="Martin C."/>
        </authorList>
    </citation>
    <scope>NUCLEOTIDE SEQUENCE</scope>
</reference>
<dbReference type="InterPro" id="IPR038765">
    <property type="entry name" value="Papain-like_cys_pep_sf"/>
</dbReference>